<evidence type="ECO:0000256" key="3">
    <source>
        <dbReference type="ARBA" id="ARBA00022801"/>
    </source>
</evidence>
<reference evidence="6" key="1">
    <citation type="submission" date="2018-06" db="EMBL/GenBank/DDBJ databases">
        <authorList>
            <person name="Zhirakovskaya E."/>
        </authorList>
    </citation>
    <scope>NUCLEOTIDE SEQUENCE</scope>
</reference>
<evidence type="ECO:0000256" key="4">
    <source>
        <dbReference type="ARBA" id="ARBA00022807"/>
    </source>
</evidence>
<protein>
    <submittedName>
        <fullName evidence="6">NLP/P60 family lipoprotein</fullName>
    </submittedName>
</protein>
<evidence type="ECO:0000256" key="1">
    <source>
        <dbReference type="ARBA" id="ARBA00007074"/>
    </source>
</evidence>
<evidence type="ECO:0000313" key="6">
    <source>
        <dbReference type="EMBL" id="VAW20231.1"/>
    </source>
</evidence>
<dbReference type="AlphaFoldDB" id="A0A3B0TNF2"/>
<dbReference type="Pfam" id="PF00877">
    <property type="entry name" value="NLPC_P60"/>
    <property type="match status" value="1"/>
</dbReference>
<keyword evidence="3" id="KW-0378">Hydrolase</keyword>
<organism evidence="6">
    <name type="scientific">hydrothermal vent metagenome</name>
    <dbReference type="NCBI Taxonomy" id="652676"/>
    <lineage>
        <taxon>unclassified sequences</taxon>
        <taxon>metagenomes</taxon>
        <taxon>ecological metagenomes</taxon>
    </lineage>
</organism>
<evidence type="ECO:0000256" key="2">
    <source>
        <dbReference type="ARBA" id="ARBA00022670"/>
    </source>
</evidence>
<dbReference type="SUPFAM" id="SSF54001">
    <property type="entry name" value="Cysteine proteinases"/>
    <property type="match status" value="1"/>
</dbReference>
<dbReference type="PANTHER" id="PTHR47053">
    <property type="entry name" value="MUREIN DD-ENDOPEPTIDASE MEPH-RELATED"/>
    <property type="match status" value="1"/>
</dbReference>
<keyword evidence="2" id="KW-0645">Protease</keyword>
<dbReference type="Gene3D" id="3.90.1720.10">
    <property type="entry name" value="endopeptidase domain like (from Nostoc punctiforme)"/>
    <property type="match status" value="1"/>
</dbReference>
<evidence type="ECO:0000259" key="5">
    <source>
        <dbReference type="PROSITE" id="PS51935"/>
    </source>
</evidence>
<dbReference type="GO" id="GO:0008234">
    <property type="term" value="F:cysteine-type peptidase activity"/>
    <property type="evidence" value="ECO:0007669"/>
    <property type="project" value="UniProtKB-KW"/>
</dbReference>
<name>A0A3B0TNF2_9ZZZZ</name>
<gene>
    <name evidence="6" type="ORF">MNBD_ALPHA12-1508</name>
</gene>
<dbReference type="GO" id="GO:0006508">
    <property type="term" value="P:proteolysis"/>
    <property type="evidence" value="ECO:0007669"/>
    <property type="project" value="UniProtKB-KW"/>
</dbReference>
<keyword evidence="6" id="KW-0449">Lipoprotein</keyword>
<sequence length="310" mass="33735">MMNKISAPAFVDPLDRRLNAYRFDLADIRLKGKVTAGRFVAAVAAEIRVPVADLKSQPALVGETCHQLLFGEPVFVFEQGEQWAWVQSRRDFYVGYVELKALEMAGAGDNEKAPGHVAGHVVCVPSTFLYPRAELKSPPIMALSMGSVVSLQGYQSVRGTKYAVLADGSAMIASHLCARDQLGGDYVAVCELLENVPYLWGGASGFGLDCAGMVQLAMRMSGREVLRDSDMQEATLGDQIDAGPDMENLRRGDLIFWRGHVALCQGEIAGVPHIIHASGHTMNVASEPLDQAIERIAHLYERPTGFKRCS</sequence>
<feature type="domain" description="NlpC/P60" evidence="5">
    <location>
        <begin position="180"/>
        <end position="310"/>
    </location>
</feature>
<dbReference type="InterPro" id="IPR038765">
    <property type="entry name" value="Papain-like_cys_pep_sf"/>
</dbReference>
<dbReference type="PANTHER" id="PTHR47053:SF1">
    <property type="entry name" value="MUREIN DD-ENDOPEPTIDASE MEPH-RELATED"/>
    <property type="match status" value="1"/>
</dbReference>
<dbReference type="Pfam" id="PF18348">
    <property type="entry name" value="SH3_16"/>
    <property type="match status" value="1"/>
</dbReference>
<dbReference type="InterPro" id="IPR000064">
    <property type="entry name" value="NLP_P60_dom"/>
</dbReference>
<dbReference type="InterPro" id="IPR051202">
    <property type="entry name" value="Peptidase_C40"/>
</dbReference>
<comment type="similarity">
    <text evidence="1">Belongs to the peptidase C40 family.</text>
</comment>
<accession>A0A3B0TNF2</accession>
<dbReference type="InterPro" id="IPR041382">
    <property type="entry name" value="SH3_16"/>
</dbReference>
<dbReference type="EMBL" id="UOEO01000133">
    <property type="protein sequence ID" value="VAW20231.1"/>
    <property type="molecule type" value="Genomic_DNA"/>
</dbReference>
<proteinExistence type="inferred from homology"/>
<keyword evidence="4" id="KW-0788">Thiol protease</keyword>
<dbReference type="PROSITE" id="PS51935">
    <property type="entry name" value="NLPC_P60"/>
    <property type="match status" value="1"/>
</dbReference>